<sequence>MAKFHYEPLDTSSQEIRLVTLAPRLSSGALRCKLNTVLFTSMPQYEALSYTWVEDTQKNEILLQDKSFMVSDNLWLALKELSHPTERRVLWIDFVCINQDDVAEKNHQVKKMGEIYSKASRVIAWLGEADSSSDALFTALNQPGSLSRSQFWTENLSGREYWPRLWIIQELGLASRILVQCGSSSVEWEVLHPWFGVESLTHRIHAVRETRRTGYCPLARLLENFADSRCQDPKDLVYGFLGLATDPSIGDLPIDYSKSIPEMYADLILWANKSDKLDLAAFSELVQGVLSPFYSMHELQNWYNSGASPGQMVQLVGRESAPWEGFNTDTYELGTATRVKQPLRPNNSASSRIRLYATEAEGNWAFLKGIQPQIIVKAPSEFSSSMGYAQNWSDGFDVHDTPTHGDQGFRFRGCDFSLVVQAAREPLDSRRGAFIARDVAHHIAPTPFQEIKAPTTFGKGNLASWQNPGHRSEASEQQVSPAEWWLSTDRTDPKNTYASLLDMEIGPEFLFEMDICSFQMITNQRRSWRRTN</sequence>
<reference evidence="3 4" key="1">
    <citation type="submission" date="2018-05" db="EMBL/GenBank/DDBJ databases">
        <title>Genome sequencing and assembly of the regulated plant pathogen Lachnellula willkommii and related sister species for the development of diagnostic species identification markers.</title>
        <authorList>
            <person name="Giroux E."/>
            <person name="Bilodeau G."/>
        </authorList>
    </citation>
    <scope>NUCLEOTIDE SEQUENCE [LARGE SCALE GENOMIC DNA]</scope>
    <source>
        <strain evidence="3 4">CBS 268.59</strain>
    </source>
</reference>
<organism evidence="3 4">
    <name type="scientific">Lachnellula suecica</name>
    <dbReference type="NCBI Taxonomy" id="602035"/>
    <lineage>
        <taxon>Eukaryota</taxon>
        <taxon>Fungi</taxon>
        <taxon>Dikarya</taxon>
        <taxon>Ascomycota</taxon>
        <taxon>Pezizomycotina</taxon>
        <taxon>Leotiomycetes</taxon>
        <taxon>Helotiales</taxon>
        <taxon>Lachnaceae</taxon>
        <taxon>Lachnellula</taxon>
    </lineage>
</organism>
<dbReference type="Pfam" id="PF06985">
    <property type="entry name" value="HET"/>
    <property type="match status" value="1"/>
</dbReference>
<feature type="region of interest" description="Disordered" evidence="1">
    <location>
        <begin position="460"/>
        <end position="481"/>
    </location>
</feature>
<feature type="domain" description="Heterokaryon incompatibility" evidence="2">
    <location>
        <begin position="45"/>
        <end position="170"/>
    </location>
</feature>
<dbReference type="EMBL" id="QGMK01000556">
    <property type="protein sequence ID" value="TVY81065.1"/>
    <property type="molecule type" value="Genomic_DNA"/>
</dbReference>
<feature type="compositionally biased region" description="Polar residues" evidence="1">
    <location>
        <begin position="463"/>
        <end position="480"/>
    </location>
</feature>
<evidence type="ECO:0000313" key="4">
    <source>
        <dbReference type="Proteomes" id="UP000469558"/>
    </source>
</evidence>
<protein>
    <submittedName>
        <fullName evidence="3">Heterokaryon incompatibility protein 6 OR allele</fullName>
    </submittedName>
</protein>
<dbReference type="InterPro" id="IPR010730">
    <property type="entry name" value="HET"/>
</dbReference>
<evidence type="ECO:0000313" key="3">
    <source>
        <dbReference type="EMBL" id="TVY81065.1"/>
    </source>
</evidence>
<dbReference type="AlphaFoldDB" id="A0A8T9C5U3"/>
<evidence type="ECO:0000259" key="2">
    <source>
        <dbReference type="Pfam" id="PF06985"/>
    </source>
</evidence>
<name>A0A8T9C5U3_9HELO</name>
<dbReference type="PANTHER" id="PTHR24148:SF73">
    <property type="entry name" value="HET DOMAIN PROTEIN (AFU_ORTHOLOGUE AFUA_8G01020)"/>
    <property type="match status" value="1"/>
</dbReference>
<dbReference type="Proteomes" id="UP000469558">
    <property type="component" value="Unassembled WGS sequence"/>
</dbReference>
<keyword evidence="4" id="KW-1185">Reference proteome</keyword>
<evidence type="ECO:0000256" key="1">
    <source>
        <dbReference type="SAM" id="MobiDB-lite"/>
    </source>
</evidence>
<dbReference type="PANTHER" id="PTHR24148">
    <property type="entry name" value="ANKYRIN REPEAT DOMAIN-CONTAINING PROTEIN 39 HOMOLOG-RELATED"/>
    <property type="match status" value="1"/>
</dbReference>
<accession>A0A8T9C5U3</accession>
<gene>
    <name evidence="3" type="primary">het-6_21</name>
    <name evidence="3" type="ORF">LSUE1_G005208</name>
</gene>
<dbReference type="OrthoDB" id="3598674at2759"/>
<dbReference type="InterPro" id="IPR052895">
    <property type="entry name" value="HetReg/Transcr_Mod"/>
</dbReference>
<proteinExistence type="predicted"/>
<comment type="caution">
    <text evidence="3">The sequence shown here is derived from an EMBL/GenBank/DDBJ whole genome shotgun (WGS) entry which is preliminary data.</text>
</comment>